<evidence type="ECO:0000256" key="5">
    <source>
        <dbReference type="ARBA" id="ARBA00022827"/>
    </source>
</evidence>
<sequence length="614" mass="68001">MKLTEKIAAYKLNRPFYTFEFFPPKTDEGFENLLARVARISSLGPIAVSVTWGAGGATKDRSLELAGLIQNEEKIDTILHLTCTNMEGGMVDEALRAAKERGVQNILALRGDPPRGEEYWIPTDPRFTHGVDLVAYIRSSPEFSSAFSIGVAAYPDGHTDRETDEDGELDHLKAKVDAGADFIITQLFYDCDNFLRWLEKVRKKGITVPVIPSIMPLQTYASFLRLTKLCGSRVPESVASALEPIKHDDAQVKEYGIALAIDMVKRLTASGDVAGLHFCTLNLEKSVRRVIEGLGWAGGSPEIKNRLITDPPSQATPSHTDDDLTITPTSASDSATKGLIGSVLPPPDAGRGEINNASSWDEYPNGRFGDFKSPAFGLQDQWGGPVITRGEALQKWGNPTTVQDLTEIFLKHLRGEVDSTPFSQGPLSPESMLILTELEKLNRHGWWTVGSQPAVDGVPSTHEVFGWGPPSGYVYQKGFVEFFADQEEVDKIEKRIREDGQGWVDYFAGNFQGECRSNVPDGGRNAVTWGVFPGQEVLQTTIIERESFLSWKDEAFSIWCEWASFYPPDSEERKLLEGVRDRRWLVSIVHHDYKDASALWTFLGGDALLSKSVP</sequence>
<feature type="domain" description="MTHFR SAM-binding regulatory" evidence="10">
    <location>
        <begin position="354"/>
        <end position="603"/>
    </location>
</feature>
<dbReference type="InterPro" id="IPR004621">
    <property type="entry name" value="Fadh2_euk"/>
</dbReference>
<evidence type="ECO:0000256" key="7">
    <source>
        <dbReference type="ARBA" id="ARBA00023002"/>
    </source>
</evidence>
<dbReference type="InterPro" id="IPR003171">
    <property type="entry name" value="Mehydrof_redctse-like"/>
</dbReference>
<dbReference type="InterPro" id="IPR029041">
    <property type="entry name" value="FAD-linked_oxidoreductase-like"/>
</dbReference>
<keyword evidence="12" id="KW-1185">Reference proteome</keyword>
<dbReference type="GO" id="GO:0009086">
    <property type="term" value="P:methionine biosynthetic process"/>
    <property type="evidence" value="ECO:0007669"/>
    <property type="project" value="TreeGrafter"/>
</dbReference>
<dbReference type="GO" id="GO:0035999">
    <property type="term" value="P:tetrahydrofolate interconversion"/>
    <property type="evidence" value="ECO:0007669"/>
    <property type="project" value="UniProtKB-UniPathway"/>
</dbReference>
<dbReference type="UniPathway" id="UPA00193"/>
<comment type="cofactor">
    <cofactor evidence="1">
        <name>FAD</name>
        <dbReference type="ChEBI" id="CHEBI:57692"/>
    </cofactor>
</comment>
<dbReference type="RefSeq" id="XP_007863218.1">
    <property type="nucleotide sequence ID" value="XM_007865027.1"/>
</dbReference>
<evidence type="ECO:0000256" key="8">
    <source>
        <dbReference type="RuleBase" id="RU004254"/>
    </source>
</evidence>
<evidence type="ECO:0000256" key="9">
    <source>
        <dbReference type="SAM" id="MobiDB-lite"/>
    </source>
</evidence>
<organism evidence="11 12">
    <name type="scientific">Gloeophyllum trabeum (strain ATCC 11539 / FP-39264 / Madison 617)</name>
    <name type="common">Brown rot fungus</name>
    <dbReference type="NCBI Taxonomy" id="670483"/>
    <lineage>
        <taxon>Eukaryota</taxon>
        <taxon>Fungi</taxon>
        <taxon>Dikarya</taxon>
        <taxon>Basidiomycota</taxon>
        <taxon>Agaricomycotina</taxon>
        <taxon>Agaricomycetes</taxon>
        <taxon>Gloeophyllales</taxon>
        <taxon>Gloeophyllaceae</taxon>
        <taxon>Gloeophyllum</taxon>
    </lineage>
</organism>
<dbReference type="KEGG" id="gtr:GLOTRDRAFT_71781"/>
<dbReference type="NCBIfam" id="TIGR00677">
    <property type="entry name" value="fadh2_euk"/>
    <property type="match status" value="1"/>
</dbReference>
<protein>
    <submittedName>
        <fullName evidence="11">MTHFR-domain-containing protein</fullName>
    </submittedName>
</protein>
<evidence type="ECO:0000256" key="2">
    <source>
        <dbReference type="ARBA" id="ARBA00004777"/>
    </source>
</evidence>
<dbReference type="Pfam" id="PF02219">
    <property type="entry name" value="MTHFR"/>
    <property type="match status" value="1"/>
</dbReference>
<dbReference type="PANTHER" id="PTHR45754:SF1">
    <property type="entry name" value="METHYLENETETRAHYDROFOLATE REDUCTASE 1"/>
    <property type="match status" value="1"/>
</dbReference>
<feature type="compositionally biased region" description="Polar residues" evidence="9">
    <location>
        <begin position="326"/>
        <end position="335"/>
    </location>
</feature>
<dbReference type="Gene3D" id="3.20.20.220">
    <property type="match status" value="1"/>
</dbReference>
<keyword evidence="6" id="KW-0521">NADP</keyword>
<dbReference type="GeneID" id="19308221"/>
<dbReference type="OrthoDB" id="16284at2759"/>
<dbReference type="AlphaFoldDB" id="S7QEM1"/>
<dbReference type="SUPFAM" id="SSF51730">
    <property type="entry name" value="FAD-linked oxidoreductase"/>
    <property type="match status" value="1"/>
</dbReference>
<dbReference type="GO" id="GO:0004489">
    <property type="term" value="F:methylenetetrahydrofolate reductase [NAD(P)H] activity"/>
    <property type="evidence" value="ECO:0007669"/>
    <property type="project" value="InterPro"/>
</dbReference>
<feature type="region of interest" description="Disordered" evidence="9">
    <location>
        <begin position="303"/>
        <end position="361"/>
    </location>
</feature>
<dbReference type="Pfam" id="PF21895">
    <property type="entry name" value="MTHFR_C"/>
    <property type="match status" value="1"/>
</dbReference>
<keyword evidence="7" id="KW-0560">Oxidoreductase</keyword>
<dbReference type="Proteomes" id="UP000030669">
    <property type="component" value="Unassembled WGS sequence"/>
</dbReference>
<evidence type="ECO:0000313" key="11">
    <source>
        <dbReference type="EMBL" id="EPQ57882.1"/>
    </source>
</evidence>
<name>S7QEM1_GLOTA</name>
<evidence type="ECO:0000313" key="12">
    <source>
        <dbReference type="Proteomes" id="UP000030669"/>
    </source>
</evidence>
<dbReference type="GO" id="GO:0005829">
    <property type="term" value="C:cytosol"/>
    <property type="evidence" value="ECO:0007669"/>
    <property type="project" value="TreeGrafter"/>
</dbReference>
<dbReference type="eggNOG" id="KOG0564">
    <property type="taxonomic scope" value="Eukaryota"/>
</dbReference>
<dbReference type="EMBL" id="KB469298">
    <property type="protein sequence ID" value="EPQ57882.1"/>
    <property type="molecule type" value="Genomic_DNA"/>
</dbReference>
<accession>S7QEM1</accession>
<dbReference type="HOGENOM" id="CLU_025841_2_1_1"/>
<keyword evidence="5" id="KW-0274">FAD</keyword>
<evidence type="ECO:0000256" key="3">
    <source>
        <dbReference type="ARBA" id="ARBA00006743"/>
    </source>
</evidence>
<dbReference type="OMA" id="GLMPINS"/>
<comment type="pathway">
    <text evidence="2 8">One-carbon metabolism; tetrahydrofolate interconversion.</text>
</comment>
<dbReference type="STRING" id="670483.S7QEM1"/>
<proteinExistence type="inferred from homology"/>
<comment type="similarity">
    <text evidence="3">Belongs to the methylenetetrahydrofolate reductase family.</text>
</comment>
<dbReference type="PANTHER" id="PTHR45754">
    <property type="entry name" value="METHYLENETETRAHYDROFOLATE REDUCTASE"/>
    <property type="match status" value="1"/>
</dbReference>
<dbReference type="InterPro" id="IPR053806">
    <property type="entry name" value="MTHFR_C"/>
</dbReference>
<reference evidence="11 12" key="1">
    <citation type="journal article" date="2012" name="Science">
        <title>The Paleozoic origin of enzymatic lignin decomposition reconstructed from 31 fungal genomes.</title>
        <authorList>
            <person name="Floudas D."/>
            <person name="Binder M."/>
            <person name="Riley R."/>
            <person name="Barry K."/>
            <person name="Blanchette R.A."/>
            <person name="Henrissat B."/>
            <person name="Martinez A.T."/>
            <person name="Otillar R."/>
            <person name="Spatafora J.W."/>
            <person name="Yadav J.S."/>
            <person name="Aerts A."/>
            <person name="Benoit I."/>
            <person name="Boyd A."/>
            <person name="Carlson A."/>
            <person name="Copeland A."/>
            <person name="Coutinho P.M."/>
            <person name="de Vries R.P."/>
            <person name="Ferreira P."/>
            <person name="Findley K."/>
            <person name="Foster B."/>
            <person name="Gaskell J."/>
            <person name="Glotzer D."/>
            <person name="Gorecki P."/>
            <person name="Heitman J."/>
            <person name="Hesse C."/>
            <person name="Hori C."/>
            <person name="Igarashi K."/>
            <person name="Jurgens J.A."/>
            <person name="Kallen N."/>
            <person name="Kersten P."/>
            <person name="Kohler A."/>
            <person name="Kuees U."/>
            <person name="Kumar T.K.A."/>
            <person name="Kuo A."/>
            <person name="LaButti K."/>
            <person name="Larrondo L.F."/>
            <person name="Lindquist E."/>
            <person name="Ling A."/>
            <person name="Lombard V."/>
            <person name="Lucas S."/>
            <person name="Lundell T."/>
            <person name="Martin R."/>
            <person name="McLaughlin D.J."/>
            <person name="Morgenstern I."/>
            <person name="Morin E."/>
            <person name="Murat C."/>
            <person name="Nagy L.G."/>
            <person name="Nolan M."/>
            <person name="Ohm R.A."/>
            <person name="Patyshakuliyeva A."/>
            <person name="Rokas A."/>
            <person name="Ruiz-Duenas F.J."/>
            <person name="Sabat G."/>
            <person name="Salamov A."/>
            <person name="Samejima M."/>
            <person name="Schmutz J."/>
            <person name="Slot J.C."/>
            <person name="St John F."/>
            <person name="Stenlid J."/>
            <person name="Sun H."/>
            <person name="Sun S."/>
            <person name="Syed K."/>
            <person name="Tsang A."/>
            <person name="Wiebenga A."/>
            <person name="Young D."/>
            <person name="Pisabarro A."/>
            <person name="Eastwood D.C."/>
            <person name="Martin F."/>
            <person name="Cullen D."/>
            <person name="Grigoriev I.V."/>
            <person name="Hibbett D.S."/>
        </authorList>
    </citation>
    <scope>NUCLEOTIDE SEQUENCE [LARGE SCALE GENOMIC DNA]</scope>
    <source>
        <strain evidence="11 12">ATCC 11539</strain>
    </source>
</reference>
<dbReference type="FunFam" id="3.20.20.220:FF:000002">
    <property type="entry name" value="Methylenetetrahydrofolate reductase"/>
    <property type="match status" value="1"/>
</dbReference>
<keyword evidence="4" id="KW-0285">Flavoprotein</keyword>
<evidence type="ECO:0000256" key="1">
    <source>
        <dbReference type="ARBA" id="ARBA00001974"/>
    </source>
</evidence>
<evidence type="ECO:0000256" key="6">
    <source>
        <dbReference type="ARBA" id="ARBA00022857"/>
    </source>
</evidence>
<evidence type="ECO:0000259" key="10">
    <source>
        <dbReference type="Pfam" id="PF21895"/>
    </source>
</evidence>
<dbReference type="GO" id="GO:0071949">
    <property type="term" value="F:FAD binding"/>
    <property type="evidence" value="ECO:0007669"/>
    <property type="project" value="TreeGrafter"/>
</dbReference>
<evidence type="ECO:0000256" key="4">
    <source>
        <dbReference type="ARBA" id="ARBA00022630"/>
    </source>
</evidence>
<gene>
    <name evidence="11" type="ORF">GLOTRDRAFT_71781</name>
</gene>
<dbReference type="CDD" id="cd00537">
    <property type="entry name" value="MTHFR"/>
    <property type="match status" value="1"/>
</dbReference>